<dbReference type="Proteomes" id="UP001207742">
    <property type="component" value="Unassembled WGS sequence"/>
</dbReference>
<proteinExistence type="predicted"/>
<comment type="caution">
    <text evidence="2">The sequence shown here is derived from an EMBL/GenBank/DDBJ whole genome shotgun (WGS) entry which is preliminary data.</text>
</comment>
<evidence type="ECO:0000313" key="2">
    <source>
        <dbReference type="EMBL" id="MCW3486645.1"/>
    </source>
</evidence>
<evidence type="ECO:0000313" key="3">
    <source>
        <dbReference type="Proteomes" id="UP001207742"/>
    </source>
</evidence>
<feature type="chain" id="PRO_5045485212" evidence="1">
    <location>
        <begin position="24"/>
        <end position="250"/>
    </location>
</feature>
<sequence length="250" mass="28310">MKKKIFLLCFGLLALCVITQAQVAGDFPGKQAALHLFTRLQESSYRQAISFDVKYTYANESRPDILLDSLEGNMQQSGSYFRCVLGATETFGNNRYNVAAFTEDQLLYIAAATPDSLRPSPLSYISQALQQSGIQQCVMTQQKALKTARFTFPDNQSFKFMEMTVDTTTWQLQRIIMTVKTEMLVSNGMRPGAGYDDYALVIMTFMHYTPLTAEQRRFDEQAYFNKVGKEFKPAGRFAGYQVYIGSPQLQ</sequence>
<feature type="signal peptide" evidence="1">
    <location>
        <begin position="1"/>
        <end position="23"/>
    </location>
</feature>
<dbReference type="RefSeq" id="WP_264733460.1">
    <property type="nucleotide sequence ID" value="NZ_JAPDNR010000001.1"/>
</dbReference>
<organism evidence="2 3">
    <name type="scientific">Chitinophaga nivalis</name>
    <dbReference type="NCBI Taxonomy" id="2991709"/>
    <lineage>
        <taxon>Bacteria</taxon>
        <taxon>Pseudomonadati</taxon>
        <taxon>Bacteroidota</taxon>
        <taxon>Chitinophagia</taxon>
        <taxon>Chitinophagales</taxon>
        <taxon>Chitinophagaceae</taxon>
        <taxon>Chitinophaga</taxon>
    </lineage>
</organism>
<accession>A0ABT3IRP2</accession>
<keyword evidence="3" id="KW-1185">Reference proteome</keyword>
<keyword evidence="1" id="KW-0732">Signal</keyword>
<gene>
    <name evidence="2" type="ORF">OL497_22270</name>
</gene>
<evidence type="ECO:0000256" key="1">
    <source>
        <dbReference type="SAM" id="SignalP"/>
    </source>
</evidence>
<name>A0ABT3IRP2_9BACT</name>
<protein>
    <submittedName>
        <fullName evidence="2">Uncharacterized protein</fullName>
    </submittedName>
</protein>
<reference evidence="2 3" key="1">
    <citation type="submission" date="2022-10" db="EMBL/GenBank/DDBJ databases">
        <title>Chitinophaga nivalis PC15 sp. nov., isolated from Pyeongchang county, South Korea.</title>
        <authorList>
            <person name="Trinh H.N."/>
        </authorList>
    </citation>
    <scope>NUCLEOTIDE SEQUENCE [LARGE SCALE GENOMIC DNA]</scope>
    <source>
        <strain evidence="2 3">PC14</strain>
    </source>
</reference>
<dbReference type="EMBL" id="JAPDNS010000002">
    <property type="protein sequence ID" value="MCW3486645.1"/>
    <property type="molecule type" value="Genomic_DNA"/>
</dbReference>